<dbReference type="KEGG" id="fae:FAES_2547"/>
<dbReference type="EMBL" id="HE796683">
    <property type="protein sequence ID" value="CCH00556.1"/>
    <property type="molecule type" value="Genomic_DNA"/>
</dbReference>
<keyword evidence="3" id="KW-1185">Reference proteome</keyword>
<sequence length="209" mass="23143">MKHLLTCWLLVGPALLLAQSTTQLKTPLVTAVAIRFNAGIGIGNKPNVLFGAPFALSGELSVLFQDQWRIAVEGGALDFRDAKYPTQPIGWSLLGGYSRYSHQYVGLLVGRSILNTVHSQKLTLSSGADYLLVVDPNVKSSSGFFSGTHYDYRYERYLNVPIQLDYSIAPFARKRTRVAVVGRWNYNAYHSFPMVSIGVDLPMYPLPGQ</sequence>
<feature type="chain" id="PRO_5003630339" description="Outer membrane protein beta-barrel domain-containing protein" evidence="1">
    <location>
        <begin position="19"/>
        <end position="209"/>
    </location>
</feature>
<organism evidence="2 3">
    <name type="scientific">Fibrella aestuarina BUZ 2</name>
    <dbReference type="NCBI Taxonomy" id="1166018"/>
    <lineage>
        <taxon>Bacteria</taxon>
        <taxon>Pseudomonadati</taxon>
        <taxon>Bacteroidota</taxon>
        <taxon>Cytophagia</taxon>
        <taxon>Cytophagales</taxon>
        <taxon>Spirosomataceae</taxon>
        <taxon>Fibrella</taxon>
    </lineage>
</organism>
<feature type="signal peptide" evidence="1">
    <location>
        <begin position="1"/>
        <end position="18"/>
    </location>
</feature>
<dbReference type="RefSeq" id="WP_015331655.1">
    <property type="nucleotide sequence ID" value="NC_020054.1"/>
</dbReference>
<evidence type="ECO:0000256" key="1">
    <source>
        <dbReference type="SAM" id="SignalP"/>
    </source>
</evidence>
<dbReference type="AlphaFoldDB" id="I0K8V3"/>
<dbReference type="HOGENOM" id="CLU_1313870_0_0_10"/>
<accession>I0K8V3</accession>
<gene>
    <name evidence="2" type="ORF">FAES_2547</name>
</gene>
<proteinExistence type="predicted"/>
<dbReference type="STRING" id="1166018.FAES_2547"/>
<protein>
    <recommendedName>
        <fullName evidence="4">Outer membrane protein beta-barrel domain-containing protein</fullName>
    </recommendedName>
</protein>
<evidence type="ECO:0000313" key="3">
    <source>
        <dbReference type="Proteomes" id="UP000011058"/>
    </source>
</evidence>
<evidence type="ECO:0000313" key="2">
    <source>
        <dbReference type="EMBL" id="CCH00556.1"/>
    </source>
</evidence>
<dbReference type="Proteomes" id="UP000011058">
    <property type="component" value="Chromosome"/>
</dbReference>
<evidence type="ECO:0008006" key="4">
    <source>
        <dbReference type="Google" id="ProtNLM"/>
    </source>
</evidence>
<keyword evidence="1" id="KW-0732">Signal</keyword>
<name>I0K8V3_9BACT</name>
<reference evidence="2 3" key="1">
    <citation type="journal article" date="2012" name="J. Bacteriol.">
        <title>Genome Sequence of Fibrella aestuarina BUZ 2T, a Filamentous Marine Bacterium.</title>
        <authorList>
            <person name="Filippini M."/>
            <person name="Qi W."/>
            <person name="Blom J."/>
            <person name="Goesmann A."/>
            <person name="Smits T.H."/>
            <person name="Bagheri H.C."/>
        </authorList>
    </citation>
    <scope>NUCLEOTIDE SEQUENCE [LARGE SCALE GENOMIC DNA]</scope>
    <source>
        <strain evidence="3">BUZ 2T</strain>
    </source>
</reference>